<name>A0ABS4PYB8_9PSEU</name>
<dbReference type="RefSeq" id="WP_209667444.1">
    <property type="nucleotide sequence ID" value="NZ_JAGGMS010000001.1"/>
</dbReference>
<evidence type="ECO:0000313" key="2">
    <source>
        <dbReference type="Proteomes" id="UP000741013"/>
    </source>
</evidence>
<protein>
    <recommendedName>
        <fullName evidence="3">Zinc-ribbon domain-containing protein</fullName>
    </recommendedName>
</protein>
<dbReference type="Proteomes" id="UP000741013">
    <property type="component" value="Unassembled WGS sequence"/>
</dbReference>
<accession>A0ABS4PYB8</accession>
<keyword evidence="2" id="KW-1185">Reference proteome</keyword>
<sequence>MNASADDAQPEWVTIAQRRHRIVSWHHTALWTYARSACGQLLTASLSDRASDAPVCVPCAALGPEPSRTGTVVIDPRS</sequence>
<evidence type="ECO:0000313" key="1">
    <source>
        <dbReference type="EMBL" id="MBP2184428.1"/>
    </source>
</evidence>
<organism evidence="1 2">
    <name type="scientific">Amycolatopsis magusensis</name>
    <dbReference type="NCBI Taxonomy" id="882444"/>
    <lineage>
        <taxon>Bacteria</taxon>
        <taxon>Bacillati</taxon>
        <taxon>Actinomycetota</taxon>
        <taxon>Actinomycetes</taxon>
        <taxon>Pseudonocardiales</taxon>
        <taxon>Pseudonocardiaceae</taxon>
        <taxon>Amycolatopsis</taxon>
    </lineage>
</organism>
<comment type="caution">
    <text evidence="1">The sequence shown here is derived from an EMBL/GenBank/DDBJ whole genome shotgun (WGS) entry which is preliminary data.</text>
</comment>
<evidence type="ECO:0008006" key="3">
    <source>
        <dbReference type="Google" id="ProtNLM"/>
    </source>
</evidence>
<reference evidence="1 2" key="1">
    <citation type="submission" date="2021-03" db="EMBL/GenBank/DDBJ databases">
        <title>Sequencing the genomes of 1000 actinobacteria strains.</title>
        <authorList>
            <person name="Klenk H.-P."/>
        </authorList>
    </citation>
    <scope>NUCLEOTIDE SEQUENCE [LARGE SCALE GENOMIC DNA]</scope>
    <source>
        <strain evidence="1 2">DSM 45510</strain>
    </source>
</reference>
<gene>
    <name evidence="1" type="ORF">JOM49_005954</name>
</gene>
<dbReference type="EMBL" id="JAGGMS010000001">
    <property type="protein sequence ID" value="MBP2184428.1"/>
    <property type="molecule type" value="Genomic_DNA"/>
</dbReference>
<proteinExistence type="predicted"/>